<dbReference type="EMBL" id="BSDR01000001">
    <property type="protein sequence ID" value="GLI36237.1"/>
    <property type="molecule type" value="Genomic_DNA"/>
</dbReference>
<accession>A0A9W6L937</accession>
<evidence type="ECO:0000313" key="2">
    <source>
        <dbReference type="EMBL" id="GLI36237.1"/>
    </source>
</evidence>
<dbReference type="InterPro" id="IPR007485">
    <property type="entry name" value="LPS_assembly_LptE"/>
</dbReference>
<dbReference type="GO" id="GO:0043165">
    <property type="term" value="P:Gram-negative-bacterium-type cell outer membrane assembly"/>
    <property type="evidence" value="ECO:0007669"/>
    <property type="project" value="InterPro"/>
</dbReference>
<name>A0A9W6L937_9BACT</name>
<dbReference type="Proteomes" id="UP001144372">
    <property type="component" value="Unassembled WGS sequence"/>
</dbReference>
<feature type="signal peptide" evidence="1">
    <location>
        <begin position="1"/>
        <end position="22"/>
    </location>
</feature>
<dbReference type="Gene3D" id="3.30.160.150">
    <property type="entry name" value="Lipoprotein like domain"/>
    <property type="match status" value="1"/>
</dbReference>
<dbReference type="AlphaFoldDB" id="A0A9W6L937"/>
<keyword evidence="1" id="KW-0732">Signal</keyword>
<dbReference type="Pfam" id="PF04390">
    <property type="entry name" value="LptE"/>
    <property type="match status" value="1"/>
</dbReference>
<gene>
    <name evidence="2" type="ORF">DAMNIGENAA_36700</name>
</gene>
<protein>
    <submittedName>
        <fullName evidence="2">Uncharacterized protein</fullName>
    </submittedName>
</protein>
<dbReference type="GO" id="GO:0019867">
    <property type="term" value="C:outer membrane"/>
    <property type="evidence" value="ECO:0007669"/>
    <property type="project" value="InterPro"/>
</dbReference>
<feature type="chain" id="PRO_5040731538" evidence="1">
    <location>
        <begin position="23"/>
        <end position="169"/>
    </location>
</feature>
<evidence type="ECO:0000256" key="1">
    <source>
        <dbReference type="SAM" id="SignalP"/>
    </source>
</evidence>
<keyword evidence="3" id="KW-1185">Reference proteome</keyword>
<reference evidence="2" key="1">
    <citation type="submission" date="2022-12" db="EMBL/GenBank/DDBJ databases">
        <title>Reference genome sequencing for broad-spectrum identification of bacterial and archaeal isolates by mass spectrometry.</title>
        <authorList>
            <person name="Sekiguchi Y."/>
            <person name="Tourlousse D.M."/>
        </authorList>
    </citation>
    <scope>NUCLEOTIDE SEQUENCE</scope>
    <source>
        <strain evidence="2">ASRB1</strain>
    </source>
</reference>
<sequence length="169" mass="19491">MRLMALSSFLFLFLSACGYHFTGEGEGPRPGINAVAIPVFENNTSEPDLGSMFAGALRNDFIQKGEIRVVPTDQADVIFRGIIKNIYTSEVAHREFEKTILTRLYVTLDIRCDDVRNGKVLWQDPQYTYYQVYIQDPDPIIAFSNRRRALEFLAREMSIRIHDRFLSNF</sequence>
<organism evidence="2 3">
    <name type="scientific">Desulforhabdus amnigena</name>
    <dbReference type="NCBI Taxonomy" id="40218"/>
    <lineage>
        <taxon>Bacteria</taxon>
        <taxon>Pseudomonadati</taxon>
        <taxon>Thermodesulfobacteriota</taxon>
        <taxon>Syntrophobacteria</taxon>
        <taxon>Syntrophobacterales</taxon>
        <taxon>Syntrophobacteraceae</taxon>
        <taxon>Desulforhabdus</taxon>
    </lineage>
</organism>
<dbReference type="PROSITE" id="PS51257">
    <property type="entry name" value="PROKAR_LIPOPROTEIN"/>
    <property type="match status" value="1"/>
</dbReference>
<proteinExistence type="predicted"/>
<comment type="caution">
    <text evidence="2">The sequence shown here is derived from an EMBL/GenBank/DDBJ whole genome shotgun (WGS) entry which is preliminary data.</text>
</comment>
<evidence type="ECO:0000313" key="3">
    <source>
        <dbReference type="Proteomes" id="UP001144372"/>
    </source>
</evidence>